<name>A0AA88TU38_9TELE</name>
<accession>A0AA88TU38</accession>
<protein>
    <submittedName>
        <fullName evidence="1">Uncharacterized protein</fullName>
    </submittedName>
</protein>
<keyword evidence="2" id="KW-1185">Reference proteome</keyword>
<organism evidence="1 2">
    <name type="scientific">Cirrhinus molitorella</name>
    <name type="common">mud carp</name>
    <dbReference type="NCBI Taxonomy" id="172907"/>
    <lineage>
        <taxon>Eukaryota</taxon>
        <taxon>Metazoa</taxon>
        <taxon>Chordata</taxon>
        <taxon>Craniata</taxon>
        <taxon>Vertebrata</taxon>
        <taxon>Euteleostomi</taxon>
        <taxon>Actinopterygii</taxon>
        <taxon>Neopterygii</taxon>
        <taxon>Teleostei</taxon>
        <taxon>Ostariophysi</taxon>
        <taxon>Cypriniformes</taxon>
        <taxon>Cyprinidae</taxon>
        <taxon>Labeoninae</taxon>
        <taxon>Labeonini</taxon>
        <taxon>Cirrhinus</taxon>
    </lineage>
</organism>
<proteinExistence type="predicted"/>
<evidence type="ECO:0000313" key="2">
    <source>
        <dbReference type="Proteomes" id="UP001187343"/>
    </source>
</evidence>
<sequence length="199" mass="21776">MFNRTTTVTVGYFSLSAGVKAVLNIETLLIENSFLTTSMCLRCNTSATVRITSYPEKAASSTSRVAAWSPRDNPARRQIAWNCFSPTLPMNRWRNKGKHPRLRVCLGEGSACGVGSAFVNATINYSLQMMPTDEATAKSRCLSPLLRIMGGDRQLCFTLAQLETVAKGDMFLITPVLSTLVEVSGEQVESGVLRRLSTD</sequence>
<dbReference type="EMBL" id="JAUYZG010000014">
    <property type="protein sequence ID" value="KAK2888823.1"/>
    <property type="molecule type" value="Genomic_DNA"/>
</dbReference>
<evidence type="ECO:0000313" key="1">
    <source>
        <dbReference type="EMBL" id="KAK2888823.1"/>
    </source>
</evidence>
<reference evidence="1" key="1">
    <citation type="submission" date="2023-08" db="EMBL/GenBank/DDBJ databases">
        <title>Chromosome-level Genome Assembly of mud carp (Cirrhinus molitorella).</title>
        <authorList>
            <person name="Liu H."/>
        </authorList>
    </citation>
    <scope>NUCLEOTIDE SEQUENCE</scope>
    <source>
        <strain evidence="1">Prfri</strain>
        <tissue evidence="1">Muscle</tissue>
    </source>
</reference>
<gene>
    <name evidence="1" type="ORF">Q8A67_014198</name>
</gene>
<comment type="caution">
    <text evidence="1">The sequence shown here is derived from an EMBL/GenBank/DDBJ whole genome shotgun (WGS) entry which is preliminary data.</text>
</comment>
<dbReference type="AlphaFoldDB" id="A0AA88TU38"/>
<dbReference type="Proteomes" id="UP001187343">
    <property type="component" value="Unassembled WGS sequence"/>
</dbReference>